<organism evidence="2">
    <name type="scientific">Helicotheca tamesis</name>
    <dbReference type="NCBI Taxonomy" id="374047"/>
    <lineage>
        <taxon>Eukaryota</taxon>
        <taxon>Sar</taxon>
        <taxon>Stramenopiles</taxon>
        <taxon>Ochrophyta</taxon>
        <taxon>Bacillariophyta</taxon>
        <taxon>Mediophyceae</taxon>
        <taxon>Lithodesmiophycidae</taxon>
        <taxon>Lithodesmiales</taxon>
        <taxon>Lithodesmiaceae</taxon>
        <taxon>Helicotheca</taxon>
    </lineage>
</organism>
<protein>
    <recommendedName>
        <fullName evidence="3">Cupin type-1 domain-containing protein</fullName>
    </recommendedName>
</protein>
<dbReference type="PANTHER" id="PTHR36448">
    <property type="entry name" value="BLR7373 PROTEIN"/>
    <property type="match status" value="1"/>
</dbReference>
<gene>
    <name evidence="1" type="ORF">HTAM1171_LOCUS4859</name>
    <name evidence="2" type="ORF">HTAM1171_LOCUS4863</name>
</gene>
<evidence type="ECO:0000313" key="1">
    <source>
        <dbReference type="EMBL" id="CAD9487215.1"/>
    </source>
</evidence>
<dbReference type="CDD" id="cd02219">
    <property type="entry name" value="cupin_YjlB-like"/>
    <property type="match status" value="1"/>
</dbReference>
<evidence type="ECO:0000313" key="2">
    <source>
        <dbReference type="EMBL" id="CAD9487245.1"/>
    </source>
</evidence>
<dbReference type="InterPro" id="IPR014710">
    <property type="entry name" value="RmlC-like_jellyroll"/>
</dbReference>
<proteinExistence type="predicted"/>
<dbReference type="InterPro" id="IPR014500">
    <property type="entry name" value="UCP019307_cupin"/>
</dbReference>
<evidence type="ECO:0008006" key="3">
    <source>
        <dbReference type="Google" id="ProtNLM"/>
    </source>
</evidence>
<dbReference type="InterPro" id="IPR011051">
    <property type="entry name" value="RmlC_Cupin_sf"/>
</dbReference>
<accession>A0A6U0FY36</accession>
<dbReference type="PANTHER" id="PTHR36448:SF2">
    <property type="entry name" value="CUPIN TYPE-1 DOMAIN-CONTAINING PROTEIN"/>
    <property type="match status" value="1"/>
</dbReference>
<dbReference type="PIRSF" id="PIRSF019307">
    <property type="entry name" value="UCP019307"/>
    <property type="match status" value="1"/>
</dbReference>
<reference evidence="2" key="1">
    <citation type="submission" date="2021-01" db="EMBL/GenBank/DDBJ databases">
        <authorList>
            <person name="Corre E."/>
            <person name="Pelletier E."/>
            <person name="Niang G."/>
            <person name="Scheremetjew M."/>
            <person name="Finn R."/>
            <person name="Kale V."/>
            <person name="Holt S."/>
            <person name="Cochrane G."/>
            <person name="Meng A."/>
            <person name="Brown T."/>
            <person name="Cohen L."/>
        </authorList>
    </citation>
    <scope>NUCLEOTIDE SEQUENCE</scope>
    <source>
        <strain evidence="2">CCMP826</strain>
    </source>
</reference>
<dbReference type="Gene3D" id="2.60.120.10">
    <property type="entry name" value="Jelly Rolls"/>
    <property type="match status" value="1"/>
</dbReference>
<dbReference type="SUPFAM" id="SSF51182">
    <property type="entry name" value="RmlC-like cupins"/>
    <property type="match status" value="1"/>
</dbReference>
<name>A0A6U0FY36_9STRA</name>
<dbReference type="AlphaFoldDB" id="A0A6U0FY36"/>
<sequence length="192" mass="21120">MKVSSKQRAWGVLEKVALQSSSATIDQESPEIYKLYMDDDGTYPNNQNYPLLLYRSAFHGTERDGIDTIVSSGEWTRPWVGEVFTFHHYHCTAWEILVCVAGEADVQIGGPKGPVVKFFSGDVALIPPGLAHTQIQDCNGFTLLGSYPKEGFSGTIDTLRGAPTEEQRANIKACVTPETDPVLGLNLADLWK</sequence>
<dbReference type="InterPro" id="IPR047121">
    <property type="entry name" value="YjiB-like"/>
</dbReference>
<dbReference type="EMBL" id="HBGV01007926">
    <property type="protein sequence ID" value="CAD9487245.1"/>
    <property type="molecule type" value="Transcribed_RNA"/>
</dbReference>
<dbReference type="EMBL" id="HBGV01007915">
    <property type="protein sequence ID" value="CAD9487215.1"/>
    <property type="molecule type" value="Transcribed_RNA"/>
</dbReference>